<feature type="transmembrane region" description="Helical" evidence="1">
    <location>
        <begin position="7"/>
        <end position="27"/>
    </location>
</feature>
<dbReference type="InterPro" id="IPR025250">
    <property type="entry name" value="DUF4199"/>
</dbReference>
<evidence type="ECO:0000313" key="2">
    <source>
        <dbReference type="EMBL" id="MFC4231547.1"/>
    </source>
</evidence>
<keyword evidence="3" id="KW-1185">Reference proteome</keyword>
<evidence type="ECO:0000313" key="3">
    <source>
        <dbReference type="Proteomes" id="UP001595906"/>
    </source>
</evidence>
<protein>
    <submittedName>
        <fullName evidence="2">DUF4199 domain-containing protein</fullName>
    </submittedName>
</protein>
<sequence>MKKIIVVYGLIAGLIVSTVMVVSTGMYCNNPNANMTQGMIYGFTAMIVAFSMAFVGIWNFRNKQNAGVISFGKAFQIGILIVLVASTIYVLTWEIDYHLFFPDFGDKYAVKMIEAAKAKGVTAIELAKTTTEMNNFKVQYKNPLYRIFMTYVEILPLGIVITLISALILKKKKA</sequence>
<keyword evidence="1" id="KW-0812">Transmembrane</keyword>
<feature type="transmembrane region" description="Helical" evidence="1">
    <location>
        <begin position="72"/>
        <end position="92"/>
    </location>
</feature>
<gene>
    <name evidence="2" type="ORF">ACFOW1_06585</name>
</gene>
<proteinExistence type="predicted"/>
<dbReference type="EMBL" id="JBHSDC010000009">
    <property type="protein sequence ID" value="MFC4231547.1"/>
    <property type="molecule type" value="Genomic_DNA"/>
</dbReference>
<dbReference type="Pfam" id="PF13858">
    <property type="entry name" value="DUF4199"/>
    <property type="match status" value="1"/>
</dbReference>
<name>A0ABV8PX74_9BACT</name>
<comment type="caution">
    <text evidence="2">The sequence shown here is derived from an EMBL/GenBank/DDBJ whole genome shotgun (WGS) entry which is preliminary data.</text>
</comment>
<dbReference type="Proteomes" id="UP001595906">
    <property type="component" value="Unassembled WGS sequence"/>
</dbReference>
<keyword evidence="1" id="KW-0472">Membrane</keyword>
<dbReference type="RefSeq" id="WP_379013060.1">
    <property type="nucleotide sequence ID" value="NZ_JBHSDC010000009.1"/>
</dbReference>
<feature type="transmembrane region" description="Helical" evidence="1">
    <location>
        <begin position="148"/>
        <end position="169"/>
    </location>
</feature>
<feature type="transmembrane region" description="Helical" evidence="1">
    <location>
        <begin position="39"/>
        <end position="60"/>
    </location>
</feature>
<organism evidence="2 3">
    <name type="scientific">Parasediminibacterium paludis</name>
    <dbReference type="NCBI Taxonomy" id="908966"/>
    <lineage>
        <taxon>Bacteria</taxon>
        <taxon>Pseudomonadati</taxon>
        <taxon>Bacteroidota</taxon>
        <taxon>Chitinophagia</taxon>
        <taxon>Chitinophagales</taxon>
        <taxon>Chitinophagaceae</taxon>
        <taxon>Parasediminibacterium</taxon>
    </lineage>
</organism>
<keyword evidence="1" id="KW-1133">Transmembrane helix</keyword>
<evidence type="ECO:0000256" key="1">
    <source>
        <dbReference type="SAM" id="Phobius"/>
    </source>
</evidence>
<reference evidence="3" key="1">
    <citation type="journal article" date="2019" name="Int. J. Syst. Evol. Microbiol.">
        <title>The Global Catalogue of Microorganisms (GCM) 10K type strain sequencing project: providing services to taxonomists for standard genome sequencing and annotation.</title>
        <authorList>
            <consortium name="The Broad Institute Genomics Platform"/>
            <consortium name="The Broad Institute Genome Sequencing Center for Infectious Disease"/>
            <person name="Wu L."/>
            <person name="Ma J."/>
        </authorList>
    </citation>
    <scope>NUCLEOTIDE SEQUENCE [LARGE SCALE GENOMIC DNA]</scope>
    <source>
        <strain evidence="3">CECT 8010</strain>
    </source>
</reference>
<accession>A0ABV8PX74</accession>